<dbReference type="Gene3D" id="2.40.30.30">
    <property type="entry name" value="Riboflavin kinase-like"/>
    <property type="match status" value="1"/>
</dbReference>
<dbReference type="InterPro" id="IPR015864">
    <property type="entry name" value="FAD_synthase"/>
</dbReference>
<dbReference type="InterPro" id="IPR023465">
    <property type="entry name" value="Riboflavin_kinase_dom_sf"/>
</dbReference>
<dbReference type="NCBIfam" id="NF004160">
    <property type="entry name" value="PRK05627.1-3"/>
    <property type="match status" value="1"/>
</dbReference>
<keyword evidence="6 15" id="KW-0808">Transferase</keyword>
<dbReference type="UniPathway" id="UPA00277">
    <property type="reaction ID" value="UER00407"/>
</dbReference>
<dbReference type="NCBIfam" id="TIGR00083">
    <property type="entry name" value="ribF"/>
    <property type="match status" value="1"/>
</dbReference>
<keyword evidence="12" id="KW-0511">Multifunctional enzyme</keyword>
<dbReference type="InterPro" id="IPR014729">
    <property type="entry name" value="Rossmann-like_a/b/a_fold"/>
</dbReference>
<dbReference type="FunFam" id="3.40.50.620:FF:000021">
    <property type="entry name" value="Riboflavin biosynthesis protein"/>
    <property type="match status" value="1"/>
</dbReference>
<keyword evidence="5 15" id="KW-0288">FMN</keyword>
<gene>
    <name evidence="17" type="primary">ribF</name>
    <name evidence="17" type="ORF">Pla100_54530</name>
</gene>
<keyword evidence="4 15" id="KW-0285">Flavoprotein</keyword>
<evidence type="ECO:0000256" key="5">
    <source>
        <dbReference type="ARBA" id="ARBA00022643"/>
    </source>
</evidence>
<keyword evidence="18" id="KW-1185">Reference proteome</keyword>
<dbReference type="GO" id="GO:0009231">
    <property type="term" value="P:riboflavin biosynthetic process"/>
    <property type="evidence" value="ECO:0007669"/>
    <property type="project" value="InterPro"/>
</dbReference>
<evidence type="ECO:0000256" key="6">
    <source>
        <dbReference type="ARBA" id="ARBA00022679"/>
    </source>
</evidence>
<keyword evidence="9 15" id="KW-0418">Kinase</keyword>
<evidence type="ECO:0000256" key="15">
    <source>
        <dbReference type="PIRNR" id="PIRNR004491"/>
    </source>
</evidence>
<dbReference type="SMART" id="SM00904">
    <property type="entry name" value="Flavokinase"/>
    <property type="match status" value="1"/>
</dbReference>
<dbReference type="InterPro" id="IPR002606">
    <property type="entry name" value="Riboflavin_kinase_bac"/>
</dbReference>
<dbReference type="InterPro" id="IPR015865">
    <property type="entry name" value="Riboflavin_kinase_bac/euk"/>
</dbReference>
<evidence type="ECO:0000256" key="7">
    <source>
        <dbReference type="ARBA" id="ARBA00022695"/>
    </source>
</evidence>
<name>A0A5C5ZPW4_9BACT</name>
<evidence type="ECO:0000256" key="10">
    <source>
        <dbReference type="ARBA" id="ARBA00022827"/>
    </source>
</evidence>
<dbReference type="CDD" id="cd02064">
    <property type="entry name" value="FAD_synthetase_N"/>
    <property type="match status" value="1"/>
</dbReference>
<dbReference type="Gene3D" id="3.40.50.620">
    <property type="entry name" value="HUPs"/>
    <property type="match status" value="1"/>
</dbReference>
<dbReference type="GO" id="GO:0006747">
    <property type="term" value="P:FAD biosynthetic process"/>
    <property type="evidence" value="ECO:0007669"/>
    <property type="project" value="UniProtKB-UniRule"/>
</dbReference>
<feature type="domain" description="Riboflavin kinase" evidence="16">
    <location>
        <begin position="189"/>
        <end position="314"/>
    </location>
</feature>
<dbReference type="SUPFAM" id="SSF52374">
    <property type="entry name" value="Nucleotidylyl transferase"/>
    <property type="match status" value="1"/>
</dbReference>
<dbReference type="PANTHER" id="PTHR22749:SF6">
    <property type="entry name" value="RIBOFLAVIN KINASE"/>
    <property type="match status" value="1"/>
</dbReference>
<dbReference type="InterPro" id="IPR004821">
    <property type="entry name" value="Cyt_trans-like"/>
</dbReference>
<evidence type="ECO:0000256" key="1">
    <source>
        <dbReference type="ARBA" id="ARBA00002121"/>
    </source>
</evidence>
<evidence type="ECO:0000256" key="4">
    <source>
        <dbReference type="ARBA" id="ARBA00022630"/>
    </source>
</evidence>
<evidence type="ECO:0000256" key="13">
    <source>
        <dbReference type="ARBA" id="ARBA00047880"/>
    </source>
</evidence>
<protein>
    <recommendedName>
        <fullName evidence="15">Riboflavin biosynthesis protein</fullName>
    </recommendedName>
    <domain>
        <recommendedName>
            <fullName evidence="15">Riboflavin kinase</fullName>
            <ecNumber evidence="15">2.7.1.26</ecNumber>
        </recommendedName>
        <alternativeName>
            <fullName evidence="15">Flavokinase</fullName>
        </alternativeName>
    </domain>
    <domain>
        <recommendedName>
            <fullName evidence="15">FMN adenylyltransferase</fullName>
            <ecNumber evidence="15">2.7.7.2</ecNumber>
        </recommendedName>
        <alternativeName>
            <fullName evidence="15">FAD pyrophosphorylase</fullName>
        </alternativeName>
        <alternativeName>
            <fullName evidence="15">FAD synthase</fullName>
        </alternativeName>
    </domain>
</protein>
<proteinExistence type="inferred from homology"/>
<evidence type="ECO:0000256" key="12">
    <source>
        <dbReference type="ARBA" id="ARBA00023268"/>
    </source>
</evidence>
<comment type="pathway">
    <text evidence="3 15">Cofactor biosynthesis; FMN biosynthesis; FMN from riboflavin (ATP route): step 1/1.</text>
</comment>
<dbReference type="EC" id="2.7.7.2" evidence="15"/>
<dbReference type="GO" id="GO:0009398">
    <property type="term" value="P:FMN biosynthetic process"/>
    <property type="evidence" value="ECO:0007669"/>
    <property type="project" value="UniProtKB-UniRule"/>
</dbReference>
<dbReference type="SUPFAM" id="SSF82114">
    <property type="entry name" value="Riboflavin kinase-like"/>
    <property type="match status" value="1"/>
</dbReference>
<evidence type="ECO:0000256" key="3">
    <source>
        <dbReference type="ARBA" id="ARBA00005201"/>
    </source>
</evidence>
<keyword evidence="8 15" id="KW-0547">Nucleotide-binding</keyword>
<comment type="catalytic activity">
    <reaction evidence="13 15">
        <text>riboflavin + ATP = FMN + ADP + H(+)</text>
        <dbReference type="Rhea" id="RHEA:14357"/>
        <dbReference type="ChEBI" id="CHEBI:15378"/>
        <dbReference type="ChEBI" id="CHEBI:30616"/>
        <dbReference type="ChEBI" id="CHEBI:57986"/>
        <dbReference type="ChEBI" id="CHEBI:58210"/>
        <dbReference type="ChEBI" id="CHEBI:456216"/>
        <dbReference type="EC" id="2.7.1.26"/>
    </reaction>
</comment>
<dbReference type="RefSeq" id="WP_146581584.1">
    <property type="nucleotide sequence ID" value="NZ_SJPM01000017.1"/>
</dbReference>
<sequence>MTQLIRLDQVVSDPAQQKRLRGGAISIGNFDGVHLGHQELLRHVRREADRLAGPAIAIVLDPHPASVLRPHGAPPALTALPRRAELMTAIGIDYLLVCEATRNFLNQTADEFFHSLIVDTLAGQALVEGPNFFFGRDRTGNVTRLRELCEAHDIQLTIVEPSVRDDRLVSSSRIREAIASGEIALANEMLGSIYRVSGKVASGEGRGRQLGFPTANLVSIAEMLPENGVYAGRALTADGGQRIAAIHIGPNPTFDEKNKTKVEVHLLDYDGGLYDQILTVELIHRVREVRKFADASELVAQMKKDLTEVRHIVSSSPF</sequence>
<dbReference type="Pfam" id="PF06574">
    <property type="entry name" value="FAD_syn"/>
    <property type="match status" value="1"/>
</dbReference>
<dbReference type="EC" id="2.7.1.26" evidence="15"/>
<dbReference type="EMBL" id="SJPM01000017">
    <property type="protein sequence ID" value="TWT89524.1"/>
    <property type="molecule type" value="Genomic_DNA"/>
</dbReference>
<evidence type="ECO:0000256" key="2">
    <source>
        <dbReference type="ARBA" id="ARBA00004726"/>
    </source>
</evidence>
<keyword evidence="10 15" id="KW-0274">FAD</keyword>
<dbReference type="InterPro" id="IPR023468">
    <property type="entry name" value="Riboflavin_kinase"/>
</dbReference>
<comment type="pathway">
    <text evidence="2 15">Cofactor biosynthesis; FAD biosynthesis; FAD from FMN: step 1/1.</text>
</comment>
<dbReference type="PIRSF" id="PIRSF004491">
    <property type="entry name" value="FAD_Synth"/>
    <property type="match status" value="1"/>
</dbReference>
<dbReference type="PANTHER" id="PTHR22749">
    <property type="entry name" value="RIBOFLAVIN KINASE/FMN ADENYLYLTRANSFERASE"/>
    <property type="match status" value="1"/>
</dbReference>
<evidence type="ECO:0000256" key="9">
    <source>
        <dbReference type="ARBA" id="ARBA00022777"/>
    </source>
</evidence>
<evidence type="ECO:0000313" key="18">
    <source>
        <dbReference type="Proteomes" id="UP000316213"/>
    </source>
</evidence>
<comment type="catalytic activity">
    <reaction evidence="14 15">
        <text>FMN + ATP + H(+) = FAD + diphosphate</text>
        <dbReference type="Rhea" id="RHEA:17237"/>
        <dbReference type="ChEBI" id="CHEBI:15378"/>
        <dbReference type="ChEBI" id="CHEBI:30616"/>
        <dbReference type="ChEBI" id="CHEBI:33019"/>
        <dbReference type="ChEBI" id="CHEBI:57692"/>
        <dbReference type="ChEBI" id="CHEBI:58210"/>
        <dbReference type="EC" id="2.7.7.2"/>
    </reaction>
</comment>
<comment type="function">
    <text evidence="1">Catalyzes the phosphorylation of riboflavin to FMN followed by the adenylation of FMN to FAD.</text>
</comment>
<evidence type="ECO:0000256" key="14">
    <source>
        <dbReference type="ARBA" id="ARBA00049494"/>
    </source>
</evidence>
<comment type="caution">
    <text evidence="17">The sequence shown here is derived from an EMBL/GenBank/DDBJ whole genome shotgun (WGS) entry which is preliminary data.</text>
</comment>
<organism evidence="17 18">
    <name type="scientific">Neorhodopirellula pilleata</name>
    <dbReference type="NCBI Taxonomy" id="2714738"/>
    <lineage>
        <taxon>Bacteria</taxon>
        <taxon>Pseudomonadati</taxon>
        <taxon>Planctomycetota</taxon>
        <taxon>Planctomycetia</taxon>
        <taxon>Pirellulales</taxon>
        <taxon>Pirellulaceae</taxon>
        <taxon>Neorhodopirellula</taxon>
    </lineage>
</organism>
<dbReference type="GO" id="GO:0003919">
    <property type="term" value="F:FMN adenylyltransferase activity"/>
    <property type="evidence" value="ECO:0007669"/>
    <property type="project" value="UniProtKB-UniRule"/>
</dbReference>
<dbReference type="Pfam" id="PF01687">
    <property type="entry name" value="Flavokinase"/>
    <property type="match status" value="1"/>
</dbReference>
<evidence type="ECO:0000256" key="8">
    <source>
        <dbReference type="ARBA" id="ARBA00022741"/>
    </source>
</evidence>
<evidence type="ECO:0000256" key="11">
    <source>
        <dbReference type="ARBA" id="ARBA00022840"/>
    </source>
</evidence>
<dbReference type="GO" id="GO:0008531">
    <property type="term" value="F:riboflavin kinase activity"/>
    <property type="evidence" value="ECO:0007669"/>
    <property type="project" value="UniProtKB-UniRule"/>
</dbReference>
<reference evidence="17 18" key="1">
    <citation type="submission" date="2019-02" db="EMBL/GenBank/DDBJ databases">
        <title>Deep-cultivation of Planctomycetes and their phenomic and genomic characterization uncovers novel biology.</title>
        <authorList>
            <person name="Wiegand S."/>
            <person name="Jogler M."/>
            <person name="Boedeker C."/>
            <person name="Pinto D."/>
            <person name="Vollmers J."/>
            <person name="Rivas-Marin E."/>
            <person name="Kohn T."/>
            <person name="Peeters S.H."/>
            <person name="Heuer A."/>
            <person name="Rast P."/>
            <person name="Oberbeckmann S."/>
            <person name="Bunk B."/>
            <person name="Jeske O."/>
            <person name="Meyerdierks A."/>
            <person name="Storesund J.E."/>
            <person name="Kallscheuer N."/>
            <person name="Luecker S."/>
            <person name="Lage O.M."/>
            <person name="Pohl T."/>
            <person name="Merkel B.J."/>
            <person name="Hornburger P."/>
            <person name="Mueller R.-W."/>
            <person name="Bruemmer F."/>
            <person name="Labrenz M."/>
            <person name="Spormann A.M."/>
            <person name="Op Den Camp H."/>
            <person name="Overmann J."/>
            <person name="Amann R."/>
            <person name="Jetten M.S.M."/>
            <person name="Mascher T."/>
            <person name="Medema M.H."/>
            <person name="Devos D.P."/>
            <person name="Kaster A.-K."/>
            <person name="Ovreas L."/>
            <person name="Rohde M."/>
            <person name="Galperin M.Y."/>
            <person name="Jogler C."/>
        </authorList>
    </citation>
    <scope>NUCLEOTIDE SEQUENCE [LARGE SCALE GENOMIC DNA]</scope>
    <source>
        <strain evidence="17 18">Pla100</strain>
    </source>
</reference>
<accession>A0A5C5ZPW4</accession>
<evidence type="ECO:0000313" key="17">
    <source>
        <dbReference type="EMBL" id="TWT89524.1"/>
    </source>
</evidence>
<dbReference type="GO" id="GO:0005524">
    <property type="term" value="F:ATP binding"/>
    <property type="evidence" value="ECO:0007669"/>
    <property type="project" value="UniProtKB-UniRule"/>
</dbReference>
<dbReference type="OrthoDB" id="9803667at2"/>
<comment type="similarity">
    <text evidence="15">Belongs to the ribF family.</text>
</comment>
<dbReference type="AlphaFoldDB" id="A0A5C5ZPW4"/>
<dbReference type="NCBIfam" id="TIGR00125">
    <property type="entry name" value="cyt_tran_rel"/>
    <property type="match status" value="1"/>
</dbReference>
<dbReference type="Proteomes" id="UP000316213">
    <property type="component" value="Unassembled WGS sequence"/>
</dbReference>
<keyword evidence="11 15" id="KW-0067">ATP-binding</keyword>
<evidence type="ECO:0000259" key="16">
    <source>
        <dbReference type="SMART" id="SM00904"/>
    </source>
</evidence>
<dbReference type="UniPathway" id="UPA00276">
    <property type="reaction ID" value="UER00406"/>
</dbReference>
<keyword evidence="7 15" id="KW-0548">Nucleotidyltransferase</keyword>